<evidence type="ECO:0000256" key="1">
    <source>
        <dbReference type="SAM" id="Phobius"/>
    </source>
</evidence>
<keyword evidence="1" id="KW-0472">Membrane</keyword>
<sequence>MHAPAVGSKPAPAVGTAYRPDIDGLRAVAVISVVGFHAFPHSLQSGFVGVDIFFVISGFLITSIIIADLANGSFRLPTFYARRVKRIFPALIVVLLAALLLGCIFLYTDEYKELGKQVAASAGFAANLLFWQEANYFDLAAETKPLLHLWSLGIEEQYYILWPVLLWLCWRTNKRALPYLVGLLLVGSFLLNIKAIGMSPAEAFYSPFTRAWELFAGGLLAIASSPHTKLPFAVPDARLQARVADLLAISGLGLLAASLILISRSTPFPGWAALLPVIATCMLVSAGPNSWVARHVLSHPVLVGIGLISYPLYLWHWPLLVLTRAWIGEAGSASVRSGVVALSAGLAWITYRYLEYPIRFGQSPVRSVPLLGGALATLAGLGVLTITYGWTLQPGDMNSYAAYFDAFRTGVSPAREELVEINQNQCNFYDFESALPTRIPRAAISPDCYTGHSPRTVLLWGDSHAAHLVYGLRKTLPSDTSLLLVYASGCRPHPIDLTKLATDYCEKSNSFAVSTIEKVVPDVVVISFNNSFDTDYLRQVSREMKQIGVKRVIVLGLAPHWEPFLFKVVMQHYWQFTPARILTHLDQHALGIDKAFQNELQANEPFEYRSLYDFFCNRDGCLIYLDRNRREGLVSFDNAHLRPLASLYLAEHLLTPLIQRDFQSRAEE</sequence>
<feature type="transmembrane region" description="Helical" evidence="1">
    <location>
        <begin position="147"/>
        <end position="170"/>
    </location>
</feature>
<dbReference type="InterPro" id="IPR050879">
    <property type="entry name" value="Acyltransferase_3"/>
</dbReference>
<dbReference type="PANTHER" id="PTHR23028">
    <property type="entry name" value="ACETYLTRANSFERASE"/>
    <property type="match status" value="1"/>
</dbReference>
<feature type="transmembrane region" description="Helical" evidence="1">
    <location>
        <begin position="87"/>
        <end position="107"/>
    </location>
</feature>
<keyword evidence="1" id="KW-1133">Transmembrane helix</keyword>
<evidence type="ECO:0000259" key="2">
    <source>
        <dbReference type="Pfam" id="PF01757"/>
    </source>
</evidence>
<evidence type="ECO:0000259" key="3">
    <source>
        <dbReference type="Pfam" id="PF19040"/>
    </source>
</evidence>
<feature type="transmembrane region" description="Helical" evidence="1">
    <location>
        <begin position="366"/>
        <end position="390"/>
    </location>
</feature>
<accession>A0ABY3R4H0</accession>
<dbReference type="PANTHER" id="PTHR23028:SF53">
    <property type="entry name" value="ACYL_TRANSF_3 DOMAIN-CONTAINING PROTEIN"/>
    <property type="match status" value="1"/>
</dbReference>
<dbReference type="InterPro" id="IPR043968">
    <property type="entry name" value="SGNH"/>
</dbReference>
<dbReference type="EMBL" id="CP088156">
    <property type="protein sequence ID" value="UFZ01721.1"/>
    <property type="molecule type" value="Genomic_DNA"/>
</dbReference>
<keyword evidence="4" id="KW-0012">Acyltransferase</keyword>
<feature type="transmembrane region" description="Helical" evidence="1">
    <location>
        <begin position="296"/>
        <end position="315"/>
    </location>
</feature>
<reference evidence="4" key="1">
    <citation type="journal article" date="2024" name="Antonie Van Leeuwenhoek">
        <title>Bradyrhizobium ontarionense sp. nov., a novel bacterial symbiont isolated from Aeschynomene indica (Indian jointvetch), harbours photosynthesis, nitrogen fixation and nitrous oxide (N2O) reductase genes.</title>
        <authorList>
            <person name="Bromfield E.S.P."/>
            <person name="Cloutier S."/>
        </authorList>
    </citation>
    <scope>NUCLEOTIDE SEQUENCE</scope>
    <source>
        <strain evidence="4">A19</strain>
    </source>
</reference>
<feature type="domain" description="Acyltransferase 3" evidence="2">
    <location>
        <begin position="21"/>
        <end position="351"/>
    </location>
</feature>
<feature type="transmembrane region" description="Helical" evidence="1">
    <location>
        <begin position="46"/>
        <end position="67"/>
    </location>
</feature>
<dbReference type="InterPro" id="IPR002656">
    <property type="entry name" value="Acyl_transf_3_dom"/>
</dbReference>
<gene>
    <name evidence="4" type="ORF">LQG66_20595</name>
</gene>
<protein>
    <submittedName>
        <fullName evidence="4">Acyltransferase</fullName>
    </submittedName>
</protein>
<keyword evidence="1" id="KW-0812">Transmembrane</keyword>
<feature type="domain" description="SGNH" evidence="3">
    <location>
        <begin position="446"/>
        <end position="653"/>
    </location>
</feature>
<feature type="transmembrane region" description="Helical" evidence="1">
    <location>
        <begin position="203"/>
        <end position="222"/>
    </location>
</feature>
<feature type="transmembrane region" description="Helical" evidence="1">
    <location>
        <begin position="268"/>
        <end position="284"/>
    </location>
</feature>
<dbReference type="Pfam" id="PF19040">
    <property type="entry name" value="SGNH"/>
    <property type="match status" value="1"/>
</dbReference>
<dbReference type="GO" id="GO:0016746">
    <property type="term" value="F:acyltransferase activity"/>
    <property type="evidence" value="ECO:0007669"/>
    <property type="project" value="UniProtKB-KW"/>
</dbReference>
<feature type="transmembrane region" description="Helical" evidence="1">
    <location>
        <begin position="335"/>
        <end position="354"/>
    </location>
</feature>
<evidence type="ECO:0000313" key="5">
    <source>
        <dbReference type="Proteomes" id="UP001431010"/>
    </source>
</evidence>
<proteinExistence type="predicted"/>
<keyword evidence="4" id="KW-0808">Transferase</keyword>
<dbReference type="Proteomes" id="UP001431010">
    <property type="component" value="Chromosome"/>
</dbReference>
<evidence type="ECO:0000313" key="4">
    <source>
        <dbReference type="EMBL" id="UFZ01721.1"/>
    </source>
</evidence>
<keyword evidence="5" id="KW-1185">Reference proteome</keyword>
<name>A0ABY3R4H0_9BRAD</name>
<feature type="transmembrane region" description="Helical" evidence="1">
    <location>
        <begin position="243"/>
        <end position="262"/>
    </location>
</feature>
<feature type="transmembrane region" description="Helical" evidence="1">
    <location>
        <begin position="177"/>
        <end position="197"/>
    </location>
</feature>
<organism evidence="4 5">
    <name type="scientific">Bradyrhizobium ontarionense</name>
    <dbReference type="NCBI Taxonomy" id="2898149"/>
    <lineage>
        <taxon>Bacteria</taxon>
        <taxon>Pseudomonadati</taxon>
        <taxon>Pseudomonadota</taxon>
        <taxon>Alphaproteobacteria</taxon>
        <taxon>Hyphomicrobiales</taxon>
        <taxon>Nitrobacteraceae</taxon>
        <taxon>Bradyrhizobium</taxon>
    </lineage>
</organism>
<dbReference type="Pfam" id="PF01757">
    <property type="entry name" value="Acyl_transf_3"/>
    <property type="match status" value="1"/>
</dbReference>
<dbReference type="RefSeq" id="WP_231317515.1">
    <property type="nucleotide sequence ID" value="NZ_CP088156.1"/>
</dbReference>